<comment type="caution">
    <text evidence="1">The sequence shown here is derived from an EMBL/GenBank/DDBJ whole genome shotgun (WGS) entry which is preliminary data.</text>
</comment>
<gene>
    <name evidence="1" type="ORF">SDC9_200788</name>
</gene>
<proteinExistence type="predicted"/>
<evidence type="ECO:0000313" key="1">
    <source>
        <dbReference type="EMBL" id="MPN53124.1"/>
    </source>
</evidence>
<dbReference type="EMBL" id="VSSQ01119934">
    <property type="protein sequence ID" value="MPN53124.1"/>
    <property type="molecule type" value="Genomic_DNA"/>
</dbReference>
<name>A0A645IXM1_9ZZZZ</name>
<reference evidence="1" key="1">
    <citation type="submission" date="2019-08" db="EMBL/GenBank/DDBJ databases">
        <authorList>
            <person name="Kucharzyk K."/>
            <person name="Murdoch R.W."/>
            <person name="Higgins S."/>
            <person name="Loffler F."/>
        </authorList>
    </citation>
    <scope>NUCLEOTIDE SEQUENCE</scope>
</reference>
<sequence>MGVDEHRQPDCLFQGANQLEALAGTHNPRHVLDGYAVTAHLLQLPPQLNVA</sequence>
<accession>A0A645IXM1</accession>
<protein>
    <submittedName>
        <fullName evidence="1">Uncharacterized protein</fullName>
    </submittedName>
</protein>
<organism evidence="1">
    <name type="scientific">bioreactor metagenome</name>
    <dbReference type="NCBI Taxonomy" id="1076179"/>
    <lineage>
        <taxon>unclassified sequences</taxon>
        <taxon>metagenomes</taxon>
        <taxon>ecological metagenomes</taxon>
    </lineage>
</organism>
<dbReference type="AlphaFoldDB" id="A0A645IXM1"/>